<feature type="compositionally biased region" description="Polar residues" evidence="3">
    <location>
        <begin position="59"/>
        <end position="73"/>
    </location>
</feature>
<evidence type="ECO:0000313" key="6">
    <source>
        <dbReference type="Proteomes" id="UP001165190"/>
    </source>
</evidence>
<comment type="similarity">
    <text evidence="1">Belongs to the inositol polyphosphate 5-phosphatase family.</text>
</comment>
<evidence type="ECO:0000259" key="4">
    <source>
        <dbReference type="SMART" id="SM00128"/>
    </source>
</evidence>
<dbReference type="PANTHER" id="PTHR45666:SF21">
    <property type="entry name" value="TYPE I INOSITOL POLYPHOSPHATE 5-PHOSPHATASE 2"/>
    <property type="match status" value="1"/>
</dbReference>
<proteinExistence type="inferred from homology"/>
<organism evidence="5 6">
    <name type="scientific">Hibiscus trionum</name>
    <name type="common">Flower of an hour</name>
    <dbReference type="NCBI Taxonomy" id="183268"/>
    <lineage>
        <taxon>Eukaryota</taxon>
        <taxon>Viridiplantae</taxon>
        <taxon>Streptophyta</taxon>
        <taxon>Embryophyta</taxon>
        <taxon>Tracheophyta</taxon>
        <taxon>Spermatophyta</taxon>
        <taxon>Magnoliopsida</taxon>
        <taxon>eudicotyledons</taxon>
        <taxon>Gunneridae</taxon>
        <taxon>Pentapetalae</taxon>
        <taxon>rosids</taxon>
        <taxon>malvids</taxon>
        <taxon>Malvales</taxon>
        <taxon>Malvaceae</taxon>
        <taxon>Malvoideae</taxon>
        <taxon>Hibiscus</taxon>
    </lineage>
</organism>
<dbReference type="InterPro" id="IPR036691">
    <property type="entry name" value="Endo/exonu/phosph_ase_sf"/>
</dbReference>
<dbReference type="OrthoDB" id="62798at2759"/>
<dbReference type="FunFam" id="3.60.10.10:FF:000061">
    <property type="entry name" value="Type I inositol polyphosphate 5-phosphatase 2"/>
    <property type="match status" value="1"/>
</dbReference>
<dbReference type="InterPro" id="IPR000300">
    <property type="entry name" value="IPPc"/>
</dbReference>
<feature type="domain" description="Inositol polyphosphate-related phosphatase" evidence="4">
    <location>
        <begin position="94"/>
        <end position="496"/>
    </location>
</feature>
<name>A0A9W7LP57_HIBTR</name>
<dbReference type="SMART" id="SM00128">
    <property type="entry name" value="IPPc"/>
    <property type="match status" value="1"/>
</dbReference>
<keyword evidence="2" id="KW-0378">Hydrolase</keyword>
<dbReference type="EMBL" id="BSYR01000010">
    <property type="protein sequence ID" value="GMI71749.1"/>
    <property type="molecule type" value="Genomic_DNA"/>
</dbReference>
<dbReference type="GO" id="GO:0034485">
    <property type="term" value="F:phosphatidylinositol-3,4,5-trisphosphate 5-phosphatase activity"/>
    <property type="evidence" value="ECO:0007669"/>
    <property type="project" value="TreeGrafter"/>
</dbReference>
<feature type="compositionally biased region" description="Acidic residues" evidence="3">
    <location>
        <begin position="32"/>
        <end position="48"/>
    </location>
</feature>
<evidence type="ECO:0000313" key="5">
    <source>
        <dbReference type="EMBL" id="GMI71749.1"/>
    </source>
</evidence>
<dbReference type="Proteomes" id="UP001165190">
    <property type="component" value="Unassembled WGS sequence"/>
</dbReference>
<accession>A0A9W7LP57</accession>
<dbReference type="GO" id="GO:0004439">
    <property type="term" value="F:phosphatidylinositol-4,5-bisphosphate 5-phosphatase activity"/>
    <property type="evidence" value="ECO:0007669"/>
    <property type="project" value="TreeGrafter"/>
</dbReference>
<feature type="compositionally biased region" description="Basic and acidic residues" evidence="3">
    <location>
        <begin position="49"/>
        <end position="58"/>
    </location>
</feature>
<evidence type="ECO:0000256" key="2">
    <source>
        <dbReference type="ARBA" id="ARBA00022801"/>
    </source>
</evidence>
<dbReference type="Gene3D" id="3.60.10.10">
    <property type="entry name" value="Endonuclease/exonuclease/phosphatase"/>
    <property type="match status" value="1"/>
</dbReference>
<dbReference type="SUPFAM" id="SSF56219">
    <property type="entry name" value="DNase I-like"/>
    <property type="match status" value="1"/>
</dbReference>
<gene>
    <name evidence="5" type="ORF">HRI_000844200</name>
</gene>
<dbReference type="FunFam" id="3.60.10.10:FF:000048">
    <property type="entry name" value="Type I inositol polyphosphate 5-phosphatase 2"/>
    <property type="match status" value="1"/>
</dbReference>
<sequence>MKTRRGKPSEAFWPSIVMKKWLNIKPKVYDFSEDEVETETETESEDDDSRLHADEEQNHSPLRNQDCSSQISDSPLKHRRGKSETLRIQYMNTKDVRVTIGTWNVAGRLPCDDLQIDDWLRTEEPADIYVIGFQEVVPLNAGNVLGAEDNRPIPKWEAIIRRTLNKSLEPESKYRCYSAPPSPCSVADEIPGLPLEYLEYANEVGQNLQHKGIYGLDCETGLVWPEDENQQVVGFFSEVSDDSFLEAAIEEDGYDRGMSRPKYVRIVSKQMVGIYISVWMRKRMRKHVSNLKVSPVGVGLMGYLGNKGSVSVSMNLFQSRLCFVCSHLTSGHKDGAEQRRNSDVYEIIRRTRFSSVLNTDQSQTIPSHDQIFWFGDLNYRLNMSDAKVRKLVALKRWDELLNNDQLHNELRSGHVFDGWEEGIIDFPPTYKYEIDSDRYVGEIPKEGEKKRSPAWCDRILWSGIGIKQLRYQREEIRLSDHRPVSSMFLVEVEVLDHRKLQRALNVNTAAVHPEIFFDEIEDLEL</sequence>
<protein>
    <submittedName>
        <fullName evidence="5">INOSITOL(1,4,5)P3 5-PHOSPHATASE II, myo-inositol polyphosphate 5-phosphatase 2</fullName>
    </submittedName>
</protein>
<dbReference type="InterPro" id="IPR045849">
    <property type="entry name" value="IP5P_plant"/>
</dbReference>
<dbReference type="PANTHER" id="PTHR45666">
    <property type="entry name" value="TYPE IV INOSITOL POLYPHOSPHATE 5-PHOSPHATASE 9"/>
    <property type="match status" value="1"/>
</dbReference>
<keyword evidence="6" id="KW-1185">Reference proteome</keyword>
<dbReference type="GO" id="GO:0046856">
    <property type="term" value="P:phosphatidylinositol dephosphorylation"/>
    <property type="evidence" value="ECO:0007669"/>
    <property type="project" value="InterPro"/>
</dbReference>
<dbReference type="GO" id="GO:0004445">
    <property type="term" value="F:inositol-polyphosphate 5-phosphatase activity"/>
    <property type="evidence" value="ECO:0007669"/>
    <property type="project" value="InterPro"/>
</dbReference>
<dbReference type="AlphaFoldDB" id="A0A9W7LP57"/>
<reference evidence="5" key="1">
    <citation type="submission" date="2023-05" db="EMBL/GenBank/DDBJ databases">
        <title>Genome and transcriptome analyses reveal genes involved in the formation of fine ridges on petal epidermal cells in Hibiscus trionum.</title>
        <authorList>
            <person name="Koshimizu S."/>
            <person name="Masuda S."/>
            <person name="Ishii T."/>
            <person name="Shirasu K."/>
            <person name="Hoshino A."/>
            <person name="Arita M."/>
        </authorList>
    </citation>
    <scope>NUCLEOTIDE SEQUENCE</scope>
    <source>
        <strain evidence="5">Hamamatsu line</strain>
    </source>
</reference>
<dbReference type="Pfam" id="PF22669">
    <property type="entry name" value="Exo_endo_phos2"/>
    <property type="match status" value="2"/>
</dbReference>
<comment type="caution">
    <text evidence="5">The sequence shown here is derived from an EMBL/GenBank/DDBJ whole genome shotgun (WGS) entry which is preliminary data.</text>
</comment>
<evidence type="ECO:0000256" key="3">
    <source>
        <dbReference type="SAM" id="MobiDB-lite"/>
    </source>
</evidence>
<evidence type="ECO:0000256" key="1">
    <source>
        <dbReference type="ARBA" id="ARBA00010768"/>
    </source>
</evidence>
<feature type="region of interest" description="Disordered" evidence="3">
    <location>
        <begin position="32"/>
        <end position="84"/>
    </location>
</feature>